<evidence type="ECO:0000259" key="1">
    <source>
        <dbReference type="Pfam" id="PF23003"/>
    </source>
</evidence>
<accession>A0A811K6Y3</accession>
<feature type="domain" description="Abnormal cell migration protein 18-like fibronectin type I" evidence="1">
    <location>
        <begin position="33"/>
        <end position="84"/>
    </location>
</feature>
<name>A0A811K6Y3_9BILA</name>
<feature type="domain" description="Abnormal cell migration protein 18-like fibronectin type I" evidence="1">
    <location>
        <begin position="94"/>
        <end position="162"/>
    </location>
</feature>
<dbReference type="InterPro" id="IPR040282">
    <property type="entry name" value="Mig-18-like"/>
</dbReference>
<sequence length="352" mass="39952">MIWLLLALTVSAETNDLKPCWSSNNRSPAQFWPHGEVVVRDDFVYDCKDGELVPKGCKAFDGATVELDELLIVDGRVYKCMRIESDPGVDLIEVGCTTDGITIYNEGDTWLSKNGEFFYTCERRGSRMYTALAGCMVKETSKELKIGERIDLKNYTLECKELSTGGLKLLGVGCVHDGQKYFVGEQWMDNDFVFYCKRKESKCEQSCIGCAWRNRKLYDGDRFRKDHCVYECIIRPERHVREPVACVVDGIERVIGCTWKEDMGAFRLEETCEVDGDKTKVTVKGCFYPQDNFDLFFIPANSYAVFTGDKLKKMAASCRGDPEEPSTFELETFSVDEVPFKTKGLSEVEPQG</sequence>
<reference evidence="2" key="1">
    <citation type="submission" date="2020-09" db="EMBL/GenBank/DDBJ databases">
        <authorList>
            <person name="Kikuchi T."/>
        </authorList>
    </citation>
    <scope>NUCLEOTIDE SEQUENCE</scope>
    <source>
        <strain evidence="2">SH1</strain>
    </source>
</reference>
<dbReference type="Pfam" id="PF23003">
    <property type="entry name" value="Fn1_2"/>
    <property type="match status" value="3"/>
</dbReference>
<dbReference type="Proteomes" id="UP000783686">
    <property type="component" value="Unassembled WGS sequence"/>
</dbReference>
<dbReference type="EMBL" id="CAJFCW020000002">
    <property type="protein sequence ID" value="CAG9092773.1"/>
    <property type="molecule type" value="Genomic_DNA"/>
</dbReference>
<comment type="caution">
    <text evidence="2">The sequence shown here is derived from an EMBL/GenBank/DDBJ whole genome shotgun (WGS) entry which is preliminary data.</text>
</comment>
<dbReference type="Proteomes" id="UP000614601">
    <property type="component" value="Unassembled WGS sequence"/>
</dbReference>
<gene>
    <name evidence="2" type="ORF">BOKJ2_LOCUS3552</name>
</gene>
<dbReference type="PANTHER" id="PTHR35572">
    <property type="entry name" value="PROTEIN CBG04538-RELATED"/>
    <property type="match status" value="1"/>
</dbReference>
<proteinExistence type="predicted"/>
<evidence type="ECO:0000313" key="2">
    <source>
        <dbReference type="EMBL" id="CAD5211154.1"/>
    </source>
</evidence>
<dbReference type="AlphaFoldDB" id="A0A811K6Y3"/>
<dbReference type="EMBL" id="CAJFDH010000002">
    <property type="protein sequence ID" value="CAD5211154.1"/>
    <property type="molecule type" value="Genomic_DNA"/>
</dbReference>
<protein>
    <recommendedName>
        <fullName evidence="1">Abnormal cell migration protein 18-like fibronectin type I domain-containing protein</fullName>
    </recommendedName>
</protein>
<dbReference type="OrthoDB" id="5911931at2759"/>
<feature type="domain" description="Abnormal cell migration protein 18-like fibronectin type I" evidence="1">
    <location>
        <begin position="172"/>
        <end position="239"/>
    </location>
</feature>
<evidence type="ECO:0000313" key="3">
    <source>
        <dbReference type="Proteomes" id="UP000614601"/>
    </source>
</evidence>
<keyword evidence="3" id="KW-1185">Reference proteome</keyword>
<organism evidence="2 3">
    <name type="scientific">Bursaphelenchus okinawaensis</name>
    <dbReference type="NCBI Taxonomy" id="465554"/>
    <lineage>
        <taxon>Eukaryota</taxon>
        <taxon>Metazoa</taxon>
        <taxon>Ecdysozoa</taxon>
        <taxon>Nematoda</taxon>
        <taxon>Chromadorea</taxon>
        <taxon>Rhabditida</taxon>
        <taxon>Tylenchina</taxon>
        <taxon>Tylenchomorpha</taxon>
        <taxon>Aphelenchoidea</taxon>
        <taxon>Aphelenchoididae</taxon>
        <taxon>Bursaphelenchus</taxon>
    </lineage>
</organism>
<dbReference type="InterPro" id="IPR055119">
    <property type="entry name" value="Mig18_Fn1"/>
</dbReference>